<evidence type="ECO:0000313" key="11">
    <source>
        <dbReference type="EMBL" id="OGD66681.1"/>
    </source>
</evidence>
<evidence type="ECO:0000256" key="9">
    <source>
        <dbReference type="ARBA" id="ARBA00023310"/>
    </source>
</evidence>
<dbReference type="NCBIfam" id="TIGR01146">
    <property type="entry name" value="ATPsyn_F1gamma"/>
    <property type="match status" value="1"/>
</dbReference>
<dbReference type="SUPFAM" id="SSF52943">
    <property type="entry name" value="ATP synthase (F1-ATPase), gamma subunit"/>
    <property type="match status" value="1"/>
</dbReference>
<comment type="function">
    <text evidence="1 10">Produces ATP from ADP in the presence of a proton gradient across the membrane. The gamma chain is believed to be important in regulating ATPase activity and the flow of protons through the CF(0) complex.</text>
</comment>
<evidence type="ECO:0000256" key="10">
    <source>
        <dbReference type="HAMAP-Rule" id="MF_00815"/>
    </source>
</evidence>
<dbReference type="STRING" id="1797469.A3F08_01920"/>
<dbReference type="GO" id="GO:0042777">
    <property type="term" value="P:proton motive force-driven plasma membrane ATP synthesis"/>
    <property type="evidence" value="ECO:0007669"/>
    <property type="project" value="UniProtKB-UniRule"/>
</dbReference>
<dbReference type="PROSITE" id="PS00153">
    <property type="entry name" value="ATPASE_GAMMA"/>
    <property type="match status" value="1"/>
</dbReference>
<evidence type="ECO:0000313" key="12">
    <source>
        <dbReference type="Proteomes" id="UP000176451"/>
    </source>
</evidence>
<evidence type="ECO:0000256" key="2">
    <source>
        <dbReference type="ARBA" id="ARBA00004170"/>
    </source>
</evidence>
<evidence type="ECO:0000256" key="5">
    <source>
        <dbReference type="ARBA" id="ARBA00022781"/>
    </source>
</evidence>
<comment type="subcellular location">
    <subcellularLocation>
        <location evidence="10">Cell membrane</location>
        <topology evidence="10">Peripheral membrane protein</topology>
    </subcellularLocation>
    <subcellularLocation>
        <location evidence="2">Membrane</location>
        <topology evidence="2">Peripheral membrane protein</topology>
    </subcellularLocation>
</comment>
<evidence type="ECO:0000256" key="6">
    <source>
        <dbReference type="ARBA" id="ARBA00023065"/>
    </source>
</evidence>
<comment type="caution">
    <text evidence="11">The sequence shown here is derived from an EMBL/GenBank/DDBJ whole genome shotgun (WGS) entry which is preliminary data.</text>
</comment>
<dbReference type="InterPro" id="IPR000131">
    <property type="entry name" value="ATP_synth_F1_gsu"/>
</dbReference>
<keyword evidence="6 10" id="KW-0406">Ion transport</keyword>
<evidence type="ECO:0000256" key="7">
    <source>
        <dbReference type="ARBA" id="ARBA00023136"/>
    </source>
</evidence>
<dbReference type="GO" id="GO:0045259">
    <property type="term" value="C:proton-transporting ATP synthase complex"/>
    <property type="evidence" value="ECO:0007669"/>
    <property type="project" value="UniProtKB-KW"/>
</dbReference>
<organism evidence="11 12">
    <name type="scientific">Candidatus Berkelbacteria bacterium RIFCSPHIGHO2_12_FULL_36_9</name>
    <dbReference type="NCBI Taxonomy" id="1797469"/>
    <lineage>
        <taxon>Bacteria</taxon>
        <taxon>Candidatus Berkelbacteria</taxon>
    </lineage>
</organism>
<keyword evidence="5 10" id="KW-0375">Hydrogen ion transport</keyword>
<dbReference type="Gene3D" id="1.10.287.80">
    <property type="entry name" value="ATP synthase, gamma subunit, helix hairpin domain"/>
    <property type="match status" value="2"/>
</dbReference>
<comment type="similarity">
    <text evidence="3 10">Belongs to the ATPase gamma chain family.</text>
</comment>
<comment type="subunit">
    <text evidence="10">F-type ATPases have 2 components, CF(1) - the catalytic core - and CF(0) - the membrane proton channel. CF(1) has five subunits: alpha(3), beta(3), gamma(1), delta(1), epsilon(1). CF(0) has three main subunits: a, b and c.</text>
</comment>
<protein>
    <recommendedName>
        <fullName evidence="10">ATP synthase gamma chain</fullName>
    </recommendedName>
    <alternativeName>
        <fullName evidence="10">ATP synthase F1 sector gamma subunit</fullName>
    </alternativeName>
    <alternativeName>
        <fullName evidence="10">F-ATPase gamma subunit</fullName>
    </alternativeName>
</protein>
<dbReference type="PANTHER" id="PTHR11693">
    <property type="entry name" value="ATP SYNTHASE GAMMA CHAIN"/>
    <property type="match status" value="1"/>
</dbReference>
<evidence type="ECO:0000256" key="4">
    <source>
        <dbReference type="ARBA" id="ARBA00022448"/>
    </source>
</evidence>
<dbReference type="AlphaFoldDB" id="A0A1F5EH17"/>
<keyword evidence="8 10" id="KW-0139">CF(1)</keyword>
<dbReference type="PANTHER" id="PTHR11693:SF22">
    <property type="entry name" value="ATP SYNTHASE SUBUNIT GAMMA, MITOCHONDRIAL"/>
    <property type="match status" value="1"/>
</dbReference>
<dbReference type="CDD" id="cd12151">
    <property type="entry name" value="F1-ATPase_gamma"/>
    <property type="match status" value="1"/>
</dbReference>
<gene>
    <name evidence="10" type="primary">atpG</name>
    <name evidence="11" type="ORF">A3F08_01920</name>
</gene>
<sequence>MAISLKDLRKKIKSIQGIKKLTQAMQMIAASKMQKAIRAAKTSRNYSNLAWEIIQNIRRRVDLSTHDLLSERKTNKIAVVLSTSNRGMCGAFNSQIIKKTFNFVKETKDKNIDIELITVGNKGKSFVVRYFKEILAADFPSFDKVTEFVDILSLANLLLNDYQAKKYDQVHLFYNHFISTLKQEPTQKQILPIPNIETLDDRHQTIENLKPESDNKLSSNAYRLSTTEYKFEPDADTILDVLLPQVIKTQIHQIFLESNASEQSARMMAMKNATDNASDLIDDLTLTYNGLRQAAITREITEISAGAEALRS</sequence>
<dbReference type="EMBL" id="MEZV01000028">
    <property type="protein sequence ID" value="OGD66681.1"/>
    <property type="molecule type" value="Genomic_DNA"/>
</dbReference>
<dbReference type="PRINTS" id="PR00126">
    <property type="entry name" value="ATPASEGAMMA"/>
</dbReference>
<dbReference type="Pfam" id="PF00231">
    <property type="entry name" value="ATP-synt"/>
    <property type="match status" value="1"/>
</dbReference>
<dbReference type="Gene3D" id="3.40.1380.10">
    <property type="match status" value="1"/>
</dbReference>
<dbReference type="GO" id="GO:0046933">
    <property type="term" value="F:proton-transporting ATP synthase activity, rotational mechanism"/>
    <property type="evidence" value="ECO:0007669"/>
    <property type="project" value="UniProtKB-UniRule"/>
</dbReference>
<reference evidence="11 12" key="1">
    <citation type="journal article" date="2016" name="Nat. Commun.">
        <title>Thousands of microbial genomes shed light on interconnected biogeochemical processes in an aquifer system.</title>
        <authorList>
            <person name="Anantharaman K."/>
            <person name="Brown C.T."/>
            <person name="Hug L.A."/>
            <person name="Sharon I."/>
            <person name="Castelle C.J."/>
            <person name="Probst A.J."/>
            <person name="Thomas B.C."/>
            <person name="Singh A."/>
            <person name="Wilkins M.J."/>
            <person name="Karaoz U."/>
            <person name="Brodie E.L."/>
            <person name="Williams K.H."/>
            <person name="Hubbard S.S."/>
            <person name="Banfield J.F."/>
        </authorList>
    </citation>
    <scope>NUCLEOTIDE SEQUENCE [LARGE SCALE GENOMIC DNA]</scope>
</reference>
<name>A0A1F5EH17_9BACT</name>
<evidence type="ECO:0000256" key="3">
    <source>
        <dbReference type="ARBA" id="ARBA00007681"/>
    </source>
</evidence>
<accession>A0A1F5EH17</accession>
<dbReference type="GO" id="GO:0005524">
    <property type="term" value="F:ATP binding"/>
    <property type="evidence" value="ECO:0007669"/>
    <property type="project" value="UniProtKB-UniRule"/>
</dbReference>
<keyword evidence="7 10" id="KW-0472">Membrane</keyword>
<dbReference type="GO" id="GO:0005886">
    <property type="term" value="C:plasma membrane"/>
    <property type="evidence" value="ECO:0007669"/>
    <property type="project" value="UniProtKB-SubCell"/>
</dbReference>
<keyword evidence="4 10" id="KW-0813">Transport</keyword>
<keyword evidence="9 10" id="KW-0066">ATP synthesis</keyword>
<evidence type="ECO:0000256" key="1">
    <source>
        <dbReference type="ARBA" id="ARBA00003456"/>
    </source>
</evidence>
<evidence type="ECO:0000256" key="8">
    <source>
        <dbReference type="ARBA" id="ARBA00023196"/>
    </source>
</evidence>
<dbReference type="InterPro" id="IPR023632">
    <property type="entry name" value="ATP_synth_F1_gsu_CS"/>
</dbReference>
<proteinExistence type="inferred from homology"/>
<dbReference type="HAMAP" id="MF_00815">
    <property type="entry name" value="ATP_synth_gamma_bact"/>
    <property type="match status" value="1"/>
</dbReference>
<keyword evidence="10" id="KW-1003">Cell membrane</keyword>
<dbReference type="Proteomes" id="UP000176451">
    <property type="component" value="Unassembled WGS sequence"/>
</dbReference>
<dbReference type="InterPro" id="IPR035968">
    <property type="entry name" value="ATP_synth_F1_ATPase_gsu"/>
</dbReference>